<evidence type="ECO:0000313" key="1">
    <source>
        <dbReference type="EMBL" id="KAH7946207.1"/>
    </source>
</evidence>
<evidence type="ECO:0000313" key="2">
    <source>
        <dbReference type="Proteomes" id="UP000821865"/>
    </source>
</evidence>
<proteinExistence type="predicted"/>
<dbReference type="Proteomes" id="UP000821865">
    <property type="component" value="Chromosome 6"/>
</dbReference>
<comment type="caution">
    <text evidence="1">The sequence shown here is derived from an EMBL/GenBank/DDBJ whole genome shotgun (WGS) entry which is preliminary data.</text>
</comment>
<gene>
    <name evidence="1" type="ORF">HPB49_021438</name>
</gene>
<sequence>MVHNTLKEVAEAQRIAQLERLSGTKTGRRILDLLGIRYHKARGLKETLLPEVRDAIQTENMPKNMHPVHDVQRRKRRTVAILEEHGRREGVLFVDAARYPRPAGNVDGDEGRRPPSPLQRNASVSGKRVAWKSARGTVARDLSRKQVRGRSRKERRREKARVLVKTGFPTVRGFVWRSSLR</sequence>
<keyword evidence="2" id="KW-1185">Reference proteome</keyword>
<accession>A0ACB8CMT4</accession>
<dbReference type="EMBL" id="CM023475">
    <property type="protein sequence ID" value="KAH7946207.1"/>
    <property type="molecule type" value="Genomic_DNA"/>
</dbReference>
<protein>
    <submittedName>
        <fullName evidence="1">Uncharacterized protein</fullName>
    </submittedName>
</protein>
<name>A0ACB8CMT4_DERSI</name>
<reference evidence="1" key="1">
    <citation type="submission" date="2020-05" db="EMBL/GenBank/DDBJ databases">
        <title>Large-scale comparative analyses of tick genomes elucidate their genetic diversity and vector capacities.</title>
        <authorList>
            <person name="Jia N."/>
            <person name="Wang J."/>
            <person name="Shi W."/>
            <person name="Du L."/>
            <person name="Sun Y."/>
            <person name="Zhan W."/>
            <person name="Jiang J."/>
            <person name="Wang Q."/>
            <person name="Zhang B."/>
            <person name="Ji P."/>
            <person name="Sakyi L.B."/>
            <person name="Cui X."/>
            <person name="Yuan T."/>
            <person name="Jiang B."/>
            <person name="Yang W."/>
            <person name="Lam T.T.-Y."/>
            <person name="Chang Q."/>
            <person name="Ding S."/>
            <person name="Wang X."/>
            <person name="Zhu J."/>
            <person name="Ruan X."/>
            <person name="Zhao L."/>
            <person name="Wei J."/>
            <person name="Que T."/>
            <person name="Du C."/>
            <person name="Cheng J."/>
            <person name="Dai P."/>
            <person name="Han X."/>
            <person name="Huang E."/>
            <person name="Gao Y."/>
            <person name="Liu J."/>
            <person name="Shao H."/>
            <person name="Ye R."/>
            <person name="Li L."/>
            <person name="Wei W."/>
            <person name="Wang X."/>
            <person name="Wang C."/>
            <person name="Yang T."/>
            <person name="Huo Q."/>
            <person name="Li W."/>
            <person name="Guo W."/>
            <person name="Chen H."/>
            <person name="Zhou L."/>
            <person name="Ni X."/>
            <person name="Tian J."/>
            <person name="Zhou Y."/>
            <person name="Sheng Y."/>
            <person name="Liu T."/>
            <person name="Pan Y."/>
            <person name="Xia L."/>
            <person name="Li J."/>
            <person name="Zhao F."/>
            <person name="Cao W."/>
        </authorList>
    </citation>
    <scope>NUCLEOTIDE SEQUENCE</scope>
    <source>
        <strain evidence="1">Dsil-2018</strain>
    </source>
</reference>
<organism evidence="1 2">
    <name type="scientific">Dermacentor silvarum</name>
    <name type="common">Tick</name>
    <dbReference type="NCBI Taxonomy" id="543639"/>
    <lineage>
        <taxon>Eukaryota</taxon>
        <taxon>Metazoa</taxon>
        <taxon>Ecdysozoa</taxon>
        <taxon>Arthropoda</taxon>
        <taxon>Chelicerata</taxon>
        <taxon>Arachnida</taxon>
        <taxon>Acari</taxon>
        <taxon>Parasitiformes</taxon>
        <taxon>Ixodida</taxon>
        <taxon>Ixodoidea</taxon>
        <taxon>Ixodidae</taxon>
        <taxon>Rhipicephalinae</taxon>
        <taxon>Dermacentor</taxon>
    </lineage>
</organism>